<dbReference type="PROSITE" id="PS00698">
    <property type="entry name" value="GH9_3"/>
    <property type="match status" value="1"/>
</dbReference>
<dbReference type="GO" id="GO:0030245">
    <property type="term" value="P:cellulose catabolic process"/>
    <property type="evidence" value="ECO:0007669"/>
    <property type="project" value="UniProtKB-KW"/>
</dbReference>
<evidence type="ECO:0000256" key="6">
    <source>
        <dbReference type="ARBA" id="ARBA00023295"/>
    </source>
</evidence>
<evidence type="ECO:0000256" key="2">
    <source>
        <dbReference type="ARBA" id="ARBA00007072"/>
    </source>
</evidence>
<comment type="catalytic activity">
    <reaction evidence="1 9">
        <text>Endohydrolysis of (1-&gt;4)-beta-D-glucosidic linkages in cellulose, lichenin and cereal beta-D-glucans.</text>
        <dbReference type="EC" id="3.2.1.4"/>
    </reaction>
</comment>
<dbReference type="SUPFAM" id="SSF49384">
    <property type="entry name" value="Carbohydrate-binding domain"/>
    <property type="match status" value="1"/>
</dbReference>
<protein>
    <recommendedName>
        <fullName evidence="9">Endoglucanase</fullName>
        <ecNumber evidence="9">3.2.1.4</ecNumber>
    </recommendedName>
</protein>
<keyword evidence="4 9" id="KW-0136">Cellulose degradation</keyword>
<evidence type="ECO:0000256" key="8">
    <source>
        <dbReference type="PROSITE-ProRule" id="PRU10060"/>
    </source>
</evidence>
<dbReference type="InterPro" id="IPR012291">
    <property type="entry name" value="CBM2_carb-bd_dom_sf"/>
</dbReference>
<keyword evidence="6 8" id="KW-0326">Glycosidase</keyword>
<name>A0ABD0JDW7_9CAEN</name>
<evidence type="ECO:0000256" key="5">
    <source>
        <dbReference type="ARBA" id="ARBA00023277"/>
    </source>
</evidence>
<proteinExistence type="inferred from homology"/>
<dbReference type="EC" id="3.2.1.4" evidence="9"/>
<feature type="signal peptide" evidence="9">
    <location>
        <begin position="1"/>
        <end position="16"/>
    </location>
</feature>
<evidence type="ECO:0000313" key="12">
    <source>
        <dbReference type="EMBL" id="KAK7471372.1"/>
    </source>
</evidence>
<keyword evidence="13" id="KW-1185">Reference proteome</keyword>
<dbReference type="SUPFAM" id="SSF48208">
    <property type="entry name" value="Six-hairpin glycosidases"/>
    <property type="match status" value="1"/>
</dbReference>
<sequence length="719" mass="79424">MFRVAVLAVWVLLVSGDPVTVPIDNHWQGGFQGSACLPVTEEMSTWKVHLVFDQPLNTLDVYTADIVSTSNDKMEFVVGNKAWNAVEHVGDQLCIDFQGHGNGDITPNVIAYFDGDSGPHPSPNSHATGSNGGTGHMPPTTTPIPVETPDGVGVASALTMTNDWGERFQGSFSFPLTEEAMGWLVNITFSSPVIKMDIMNGQELSHSPDGLHWVIVDKPEQAHVPKGNFQVSFYGTKGNPQDKLAGQAVFVNLGVDRDFSVTCPPNKAGSKYNYDCVLMMSIMFYEAQRSGKLPADNRIPWRGDSALNDQGQNGEDLTGGWYDAGDHIKFNFPMAYSSLVLTWGLLEFEDAYNASGQLDYIYNSIKWPLDYLLKCHVADEMLYVQVGNGGPDHSYWGPPETMTMPRPAYYIDASKPGCDISMETAAAFAAGYLAFKEKDPAYADTLLEHARTLWTFATKHHGLYSSSVTEAAGFYRSYNFTDEMCWGSMWMYKATNESQYLEEARKWFDTTADWGMSWDDKIVGCQILMYELTHEDEAKQAVIRTFTDWFPGGSISYTPKGLAWRLQWGSLRYSSNMAMAALMAAEQGIKPTEYRHWAMCQIHYALGDTGFSYVIGYGDQGYPLRPHHRSSSCPRAPAPCGSSMMMSSAPNPHTLYGALVGGPDQSDAYTDARDNYVNNEVACDYNAGFQTAVAALRSLQLRGLHPEQVGDATCPWPSS</sequence>
<feature type="region of interest" description="Disordered" evidence="10">
    <location>
        <begin position="115"/>
        <end position="142"/>
    </location>
</feature>
<feature type="active site" evidence="8">
    <location>
        <position position="680"/>
    </location>
</feature>
<keyword evidence="7 8" id="KW-0624">Polysaccharide degradation</keyword>
<dbReference type="InterPro" id="IPR008928">
    <property type="entry name" value="6-hairpin_glycosidase_sf"/>
</dbReference>
<organism evidence="12 13">
    <name type="scientific">Batillaria attramentaria</name>
    <dbReference type="NCBI Taxonomy" id="370345"/>
    <lineage>
        <taxon>Eukaryota</taxon>
        <taxon>Metazoa</taxon>
        <taxon>Spiralia</taxon>
        <taxon>Lophotrochozoa</taxon>
        <taxon>Mollusca</taxon>
        <taxon>Gastropoda</taxon>
        <taxon>Caenogastropoda</taxon>
        <taxon>Sorbeoconcha</taxon>
        <taxon>Cerithioidea</taxon>
        <taxon>Batillariidae</taxon>
        <taxon>Batillaria</taxon>
    </lineage>
</organism>
<dbReference type="Gene3D" id="2.60.40.290">
    <property type="match status" value="1"/>
</dbReference>
<dbReference type="InterPro" id="IPR012341">
    <property type="entry name" value="6hp_glycosidase-like_sf"/>
</dbReference>
<evidence type="ECO:0000256" key="1">
    <source>
        <dbReference type="ARBA" id="ARBA00000966"/>
    </source>
</evidence>
<feature type="active site" evidence="8">
    <location>
        <position position="671"/>
    </location>
</feature>
<reference evidence="12 13" key="1">
    <citation type="journal article" date="2023" name="Sci. Data">
        <title>Genome assembly of the Korean intertidal mud-creeper Batillaria attramentaria.</title>
        <authorList>
            <person name="Patra A.K."/>
            <person name="Ho P.T."/>
            <person name="Jun S."/>
            <person name="Lee S.J."/>
            <person name="Kim Y."/>
            <person name="Won Y.J."/>
        </authorList>
    </citation>
    <scope>NUCLEOTIDE SEQUENCE [LARGE SCALE GENOMIC DNA]</scope>
    <source>
        <strain evidence="12">Wonlab-2016</strain>
    </source>
</reference>
<keyword evidence="5 8" id="KW-0119">Carbohydrate metabolism</keyword>
<evidence type="ECO:0000313" key="13">
    <source>
        <dbReference type="Proteomes" id="UP001519460"/>
    </source>
</evidence>
<dbReference type="PANTHER" id="PTHR22298">
    <property type="entry name" value="ENDO-1,4-BETA-GLUCANASE"/>
    <property type="match status" value="1"/>
</dbReference>
<keyword evidence="3 8" id="KW-0378">Hydrolase</keyword>
<dbReference type="InterPro" id="IPR001701">
    <property type="entry name" value="Glyco_hydro_9"/>
</dbReference>
<evidence type="ECO:0000256" key="3">
    <source>
        <dbReference type="ARBA" id="ARBA00022801"/>
    </source>
</evidence>
<comment type="caution">
    <text evidence="12">The sequence shown here is derived from an EMBL/GenBank/DDBJ whole genome shotgun (WGS) entry which is preliminary data.</text>
</comment>
<evidence type="ECO:0000256" key="4">
    <source>
        <dbReference type="ARBA" id="ARBA00023001"/>
    </source>
</evidence>
<feature type="domain" description="Glycoside hydrolase family 9" evidence="11">
    <location>
        <begin position="274"/>
        <end position="692"/>
    </location>
</feature>
<gene>
    <name evidence="12" type="ORF">BaRGS_00035978</name>
</gene>
<comment type="similarity">
    <text evidence="2 8 9">Belongs to the glycosyl hydrolase 9 (cellulase E) family.</text>
</comment>
<accession>A0ABD0JDW7</accession>
<dbReference type="Proteomes" id="UP001519460">
    <property type="component" value="Unassembled WGS sequence"/>
</dbReference>
<keyword evidence="9" id="KW-0732">Signal</keyword>
<evidence type="ECO:0000256" key="7">
    <source>
        <dbReference type="ARBA" id="ARBA00023326"/>
    </source>
</evidence>
<dbReference type="InterPro" id="IPR008965">
    <property type="entry name" value="CBM2/CBM3_carb-bd_dom_sf"/>
</dbReference>
<evidence type="ECO:0000259" key="11">
    <source>
        <dbReference type="Pfam" id="PF00759"/>
    </source>
</evidence>
<dbReference type="Gene3D" id="1.50.10.10">
    <property type="match status" value="1"/>
</dbReference>
<dbReference type="GO" id="GO:0008810">
    <property type="term" value="F:cellulase activity"/>
    <property type="evidence" value="ECO:0007669"/>
    <property type="project" value="UniProtKB-EC"/>
</dbReference>
<dbReference type="InterPro" id="IPR033126">
    <property type="entry name" value="Glyco_hydro_9_Asp/Glu_AS"/>
</dbReference>
<dbReference type="AlphaFoldDB" id="A0ABD0JDW7"/>
<dbReference type="Pfam" id="PF00759">
    <property type="entry name" value="Glyco_hydro_9"/>
    <property type="match status" value="1"/>
</dbReference>
<dbReference type="EMBL" id="JACVVK020000495">
    <property type="protein sequence ID" value="KAK7471372.1"/>
    <property type="molecule type" value="Genomic_DNA"/>
</dbReference>
<evidence type="ECO:0000256" key="10">
    <source>
        <dbReference type="SAM" id="MobiDB-lite"/>
    </source>
</evidence>
<evidence type="ECO:0000256" key="9">
    <source>
        <dbReference type="RuleBase" id="RU361166"/>
    </source>
</evidence>
<feature type="chain" id="PRO_5044529916" description="Endoglucanase" evidence="9">
    <location>
        <begin position="17"/>
        <end position="719"/>
    </location>
</feature>